<reference evidence="2" key="1">
    <citation type="submission" date="2013-08" db="EMBL/GenBank/DDBJ databases">
        <title>Oryza genome evolution.</title>
        <authorList>
            <person name="Wing R.A."/>
            <person name="Panaud O."/>
            <person name="Oliveira A.C."/>
        </authorList>
    </citation>
    <scope>NUCLEOTIDE SEQUENCE</scope>
</reference>
<name>A0A0D9Y8H0_9ORYZ</name>
<keyword evidence="3" id="KW-1185">Reference proteome</keyword>
<dbReference type="Gramene" id="OGLUM01G17640.1">
    <property type="protein sequence ID" value="OGLUM01G17640.1"/>
    <property type="gene ID" value="OGLUM01G17640"/>
</dbReference>
<accession>A0A0D9Y8H0</accession>
<protein>
    <submittedName>
        <fullName evidence="2">Uncharacterized protein</fullName>
    </submittedName>
</protein>
<feature type="region of interest" description="Disordered" evidence="1">
    <location>
        <begin position="26"/>
        <end position="56"/>
    </location>
</feature>
<dbReference type="HOGENOM" id="CLU_2691731_0_0_1"/>
<dbReference type="EnsemblPlants" id="OGLUM01G17640.1">
    <property type="protein sequence ID" value="OGLUM01G17640.1"/>
    <property type="gene ID" value="OGLUM01G17640"/>
</dbReference>
<organism evidence="2">
    <name type="scientific">Oryza glumipatula</name>
    <dbReference type="NCBI Taxonomy" id="40148"/>
    <lineage>
        <taxon>Eukaryota</taxon>
        <taxon>Viridiplantae</taxon>
        <taxon>Streptophyta</taxon>
        <taxon>Embryophyta</taxon>
        <taxon>Tracheophyta</taxon>
        <taxon>Spermatophyta</taxon>
        <taxon>Magnoliopsida</taxon>
        <taxon>Liliopsida</taxon>
        <taxon>Poales</taxon>
        <taxon>Poaceae</taxon>
        <taxon>BOP clade</taxon>
        <taxon>Oryzoideae</taxon>
        <taxon>Oryzeae</taxon>
        <taxon>Oryzinae</taxon>
        <taxon>Oryza</taxon>
    </lineage>
</organism>
<reference evidence="2" key="2">
    <citation type="submission" date="2015-04" db="UniProtKB">
        <authorList>
            <consortium name="EnsemblPlants"/>
        </authorList>
    </citation>
    <scope>IDENTIFICATION</scope>
</reference>
<evidence type="ECO:0000256" key="1">
    <source>
        <dbReference type="SAM" id="MobiDB-lite"/>
    </source>
</evidence>
<evidence type="ECO:0000313" key="2">
    <source>
        <dbReference type="EnsemblPlants" id="OGLUM01G17640.1"/>
    </source>
</evidence>
<dbReference type="Proteomes" id="UP000026961">
    <property type="component" value="Chromosome 1"/>
</dbReference>
<reference evidence="2" key="3">
    <citation type="submission" date="2018-05" db="EMBL/GenBank/DDBJ databases">
        <title>OgluRS3 (Oryza glumaepatula Reference Sequence Version 3).</title>
        <authorList>
            <person name="Zhang J."/>
            <person name="Kudrna D."/>
            <person name="Lee S."/>
            <person name="Talag J."/>
            <person name="Welchert J."/>
            <person name="Wing R.A."/>
        </authorList>
    </citation>
    <scope>NUCLEOTIDE SEQUENCE [LARGE SCALE GENOMIC DNA]</scope>
</reference>
<dbReference type="AlphaFoldDB" id="A0A0D9Y8H0"/>
<proteinExistence type="predicted"/>
<evidence type="ECO:0000313" key="3">
    <source>
        <dbReference type="Proteomes" id="UP000026961"/>
    </source>
</evidence>
<sequence>MPDLATLSAGGVGGVPDLDVPKCRWGGGVPELPAPSADGKGVGQRGGAAASDLATPEQQLPVAIPLRRHRWRRR</sequence>